<sequence>MAFPAVAVVTGLALPEVYALFKVYWLEDPEAFLNQVHIILREVNDGLQRMSMLQVTRMVERNVSEKMMSSSEFEFVKALRDEHKDCGKLYTRFKHDLKKHYPKKWQLLLYGSQLYKDIKDLRKKVADLELDYLKTSSALEFSDYEDSDDEDTDK</sequence>
<proteinExistence type="predicted"/>
<keyword evidence="1" id="KW-0732">Signal</keyword>
<dbReference type="InParanoid" id="K5VTI7"/>
<accession>K5VTI7</accession>
<dbReference type="RefSeq" id="XP_007401919.1">
    <property type="nucleotide sequence ID" value="XM_007401857.1"/>
</dbReference>
<evidence type="ECO:0000313" key="3">
    <source>
        <dbReference type="Proteomes" id="UP000008370"/>
    </source>
</evidence>
<dbReference type="EMBL" id="JH930480">
    <property type="protein sequence ID" value="EKM49869.1"/>
    <property type="molecule type" value="Genomic_DNA"/>
</dbReference>
<name>K5VTI7_PHACS</name>
<feature type="signal peptide" evidence="1">
    <location>
        <begin position="1"/>
        <end position="19"/>
    </location>
</feature>
<organism evidence="2 3">
    <name type="scientific">Phanerochaete carnosa (strain HHB-10118-sp)</name>
    <name type="common">White-rot fungus</name>
    <name type="synonym">Peniophora carnosa</name>
    <dbReference type="NCBI Taxonomy" id="650164"/>
    <lineage>
        <taxon>Eukaryota</taxon>
        <taxon>Fungi</taxon>
        <taxon>Dikarya</taxon>
        <taxon>Basidiomycota</taxon>
        <taxon>Agaricomycotina</taxon>
        <taxon>Agaricomycetes</taxon>
        <taxon>Polyporales</taxon>
        <taxon>Phanerochaetaceae</taxon>
        <taxon>Phanerochaete</taxon>
    </lineage>
</organism>
<dbReference type="GeneID" id="18911617"/>
<gene>
    <name evidence="2" type="ORF">PHACADRAFT_201574</name>
</gene>
<reference evidence="2 3" key="1">
    <citation type="journal article" date="2012" name="BMC Genomics">
        <title>Comparative genomics of the white-rot fungi, Phanerochaete carnosa and P. chrysosporium, to elucidate the genetic basis of the distinct wood types they colonize.</title>
        <authorList>
            <person name="Suzuki H."/>
            <person name="MacDonald J."/>
            <person name="Syed K."/>
            <person name="Salamov A."/>
            <person name="Hori C."/>
            <person name="Aerts A."/>
            <person name="Henrissat B."/>
            <person name="Wiebenga A."/>
            <person name="vanKuyk P.A."/>
            <person name="Barry K."/>
            <person name="Lindquist E."/>
            <person name="LaButti K."/>
            <person name="Lapidus A."/>
            <person name="Lucas S."/>
            <person name="Coutinho P."/>
            <person name="Gong Y."/>
            <person name="Samejima M."/>
            <person name="Mahadevan R."/>
            <person name="Abou-Zaid M."/>
            <person name="de Vries R.P."/>
            <person name="Igarashi K."/>
            <person name="Yadav J.S."/>
            <person name="Grigoriev I.V."/>
            <person name="Master E.R."/>
        </authorList>
    </citation>
    <scope>NUCLEOTIDE SEQUENCE [LARGE SCALE GENOMIC DNA]</scope>
    <source>
        <strain evidence="2 3">HHB-10118-sp</strain>
    </source>
</reference>
<dbReference type="Proteomes" id="UP000008370">
    <property type="component" value="Unassembled WGS sequence"/>
</dbReference>
<feature type="chain" id="PRO_5003888658" evidence="1">
    <location>
        <begin position="20"/>
        <end position="154"/>
    </location>
</feature>
<evidence type="ECO:0000313" key="2">
    <source>
        <dbReference type="EMBL" id="EKM49869.1"/>
    </source>
</evidence>
<dbReference type="HOGENOM" id="CLU_1704861_0_0_1"/>
<dbReference type="KEGG" id="pco:PHACADRAFT_201574"/>
<evidence type="ECO:0000256" key="1">
    <source>
        <dbReference type="SAM" id="SignalP"/>
    </source>
</evidence>
<keyword evidence="3" id="KW-1185">Reference proteome</keyword>
<dbReference type="AlphaFoldDB" id="K5VTI7"/>
<protein>
    <submittedName>
        <fullName evidence="2">Uncharacterized protein</fullName>
    </submittedName>
</protein>